<feature type="non-terminal residue" evidence="8">
    <location>
        <position position="1"/>
    </location>
</feature>
<dbReference type="Proteomes" id="UP000765507">
    <property type="component" value="Unassembled WGS sequence"/>
</dbReference>
<dbReference type="InterPro" id="IPR007110">
    <property type="entry name" value="Ig-like_dom"/>
</dbReference>
<dbReference type="AlphaFoldDB" id="A0A8T1RZJ0"/>
<comment type="subcellular location">
    <subcellularLocation>
        <location evidence="1">Cell membrane</location>
    </subcellularLocation>
</comment>
<keyword evidence="2" id="KW-1003">Cell membrane</keyword>
<evidence type="ECO:0000256" key="3">
    <source>
        <dbReference type="ARBA" id="ARBA00022729"/>
    </source>
</evidence>
<evidence type="ECO:0000256" key="4">
    <source>
        <dbReference type="ARBA" id="ARBA00023136"/>
    </source>
</evidence>
<dbReference type="InterPro" id="IPR026524">
    <property type="entry name" value="LY6G6d/LY6G6f"/>
</dbReference>
<dbReference type="PANTHER" id="PTHR32286:SF10">
    <property type="entry name" value="LYMPHOCYTE ANTIGEN 6 COMPLEX LOCUS PROTEIN G6F"/>
    <property type="match status" value="1"/>
</dbReference>
<evidence type="ECO:0000256" key="6">
    <source>
        <dbReference type="ARBA" id="ARBA00023180"/>
    </source>
</evidence>
<dbReference type="InterPro" id="IPR003599">
    <property type="entry name" value="Ig_sub"/>
</dbReference>
<dbReference type="InterPro" id="IPR036179">
    <property type="entry name" value="Ig-like_dom_sf"/>
</dbReference>
<sequence>SLRRQLHSALFRSLPPWVWERELQRGAPQKDAGVRSIMTPIWILLLLQLQLTREEDAYVQKGQDRELPCGLDESLSGAEELTWSYEVRVARTQRGALFRGVAGQALKREDAWERLSVFPNHSLYLRGAEDGDTGTYWCSVQGVTRNTYHLNVVTGTHTVLTTGDANTTCHQFSCAIAERQPLPAVMWSVDGQRVQDTGGQDRHRLFWGSRASLLQACWNRSDQGPRRKKSRVMCELKGTWVTFDHAGTDGARTPGFSGQGVGS</sequence>
<dbReference type="InterPro" id="IPR013783">
    <property type="entry name" value="Ig-like_fold"/>
</dbReference>
<protein>
    <submittedName>
        <fullName evidence="8">Lymphocyte antigen 6 complex, locus G6F</fullName>
    </submittedName>
</protein>
<name>A0A8T1RZJ0_CHESE</name>
<keyword evidence="4" id="KW-0472">Membrane</keyword>
<evidence type="ECO:0000256" key="5">
    <source>
        <dbReference type="ARBA" id="ARBA00023157"/>
    </source>
</evidence>
<comment type="caution">
    <text evidence="8">The sequence shown here is derived from an EMBL/GenBank/DDBJ whole genome shotgun (WGS) entry which is preliminary data.</text>
</comment>
<dbReference type="PROSITE" id="PS50835">
    <property type="entry name" value="IG_LIKE"/>
    <property type="match status" value="1"/>
</dbReference>
<keyword evidence="9" id="KW-1185">Reference proteome</keyword>
<dbReference type="EMBL" id="JAHGAV010001556">
    <property type="protein sequence ID" value="KAG6922021.1"/>
    <property type="molecule type" value="Genomic_DNA"/>
</dbReference>
<proteinExistence type="predicted"/>
<evidence type="ECO:0000313" key="8">
    <source>
        <dbReference type="EMBL" id="KAG6922021.1"/>
    </source>
</evidence>
<evidence type="ECO:0000259" key="7">
    <source>
        <dbReference type="PROSITE" id="PS50835"/>
    </source>
</evidence>
<keyword evidence="3" id="KW-0732">Signal</keyword>
<feature type="domain" description="Ig-like" evidence="7">
    <location>
        <begin position="40"/>
        <end position="154"/>
    </location>
</feature>
<keyword evidence="5" id="KW-1015">Disulfide bond</keyword>
<reference evidence="8 9" key="1">
    <citation type="journal article" date="2020" name="G3 (Bethesda)">
        <title>Draft Genome of the Common Snapping Turtle, Chelydra serpentina, a Model for Phenotypic Plasticity in Reptiles.</title>
        <authorList>
            <person name="Das D."/>
            <person name="Singh S.K."/>
            <person name="Bierstedt J."/>
            <person name="Erickson A."/>
            <person name="Galli G.L.J."/>
            <person name="Crossley D.A. 2nd"/>
            <person name="Rhen T."/>
        </authorList>
    </citation>
    <scope>NUCLEOTIDE SEQUENCE [LARGE SCALE GENOMIC DNA]</scope>
    <source>
        <strain evidence="8">KW</strain>
    </source>
</reference>
<evidence type="ECO:0000313" key="9">
    <source>
        <dbReference type="Proteomes" id="UP000765507"/>
    </source>
</evidence>
<dbReference type="OrthoDB" id="9427491at2759"/>
<dbReference type="PANTHER" id="PTHR32286">
    <property type="entry name" value="LYMPHOCYTE ANTIGEN 6 COMPLEX LOCUS PROTEIN G6F"/>
    <property type="match status" value="1"/>
</dbReference>
<evidence type="ECO:0000256" key="1">
    <source>
        <dbReference type="ARBA" id="ARBA00004236"/>
    </source>
</evidence>
<dbReference type="Gene3D" id="2.60.40.10">
    <property type="entry name" value="Immunoglobulins"/>
    <property type="match status" value="1"/>
</dbReference>
<gene>
    <name evidence="8" type="primary">LY6G6F</name>
    <name evidence="8" type="ORF">G0U57_004140</name>
</gene>
<dbReference type="SUPFAM" id="SSF48726">
    <property type="entry name" value="Immunoglobulin"/>
    <property type="match status" value="1"/>
</dbReference>
<organism evidence="8 9">
    <name type="scientific">Chelydra serpentina</name>
    <name type="common">Snapping turtle</name>
    <name type="synonym">Testudo serpentina</name>
    <dbReference type="NCBI Taxonomy" id="8475"/>
    <lineage>
        <taxon>Eukaryota</taxon>
        <taxon>Metazoa</taxon>
        <taxon>Chordata</taxon>
        <taxon>Craniata</taxon>
        <taxon>Vertebrata</taxon>
        <taxon>Euteleostomi</taxon>
        <taxon>Archelosauria</taxon>
        <taxon>Testudinata</taxon>
        <taxon>Testudines</taxon>
        <taxon>Cryptodira</taxon>
        <taxon>Durocryptodira</taxon>
        <taxon>Americhelydia</taxon>
        <taxon>Chelydroidea</taxon>
        <taxon>Chelydridae</taxon>
        <taxon>Chelydra</taxon>
    </lineage>
</organism>
<accession>A0A8T1RZJ0</accession>
<keyword evidence="6" id="KW-0325">Glycoprotein</keyword>
<evidence type="ECO:0000256" key="2">
    <source>
        <dbReference type="ARBA" id="ARBA00022475"/>
    </source>
</evidence>
<feature type="non-terminal residue" evidence="8">
    <location>
        <position position="263"/>
    </location>
</feature>
<dbReference type="SMART" id="SM00409">
    <property type="entry name" value="IG"/>
    <property type="match status" value="1"/>
</dbReference>
<dbReference type="GO" id="GO:0005886">
    <property type="term" value="C:plasma membrane"/>
    <property type="evidence" value="ECO:0007669"/>
    <property type="project" value="UniProtKB-SubCell"/>
</dbReference>